<evidence type="ECO:0000313" key="3">
    <source>
        <dbReference type="EMBL" id="CAD6195608.1"/>
    </source>
</evidence>
<evidence type="ECO:0000256" key="1">
    <source>
        <dbReference type="SAM" id="Phobius"/>
    </source>
</evidence>
<name>A0A8S1HMK1_9PELO</name>
<gene>
    <name evidence="3" type="ORF">CAUJ_LOCUS11527</name>
</gene>
<feature type="domain" description="DUF7087" evidence="2">
    <location>
        <begin position="5"/>
        <end position="129"/>
    </location>
</feature>
<feature type="transmembrane region" description="Helical" evidence="1">
    <location>
        <begin position="84"/>
        <end position="102"/>
    </location>
</feature>
<feature type="transmembrane region" description="Helical" evidence="1">
    <location>
        <begin position="108"/>
        <end position="130"/>
    </location>
</feature>
<evidence type="ECO:0000313" key="4">
    <source>
        <dbReference type="Proteomes" id="UP000835052"/>
    </source>
</evidence>
<dbReference type="EMBL" id="CAJGYM010000057">
    <property type="protein sequence ID" value="CAD6195608.1"/>
    <property type="molecule type" value="Genomic_DNA"/>
</dbReference>
<dbReference type="PANTHER" id="PTHR36940">
    <property type="entry name" value="PROTEIN CBG20338"/>
    <property type="match status" value="1"/>
</dbReference>
<protein>
    <recommendedName>
        <fullName evidence="2">DUF7087 domain-containing protein</fullName>
    </recommendedName>
</protein>
<accession>A0A8S1HMK1</accession>
<sequence length="169" mass="18642">MDFPRDYPEFARLVRFIVTGCSALEILLSFSGLNEVSSLRSILYIVLAAASLAVTIHNLAHNIDGIHELNSVVSDPNKDFRKRAAALVLVPPSTALLLFLFVSNNGLFSLTAFVHMVAAVAQLGYEVYLFKNNNGKNNFTVPKQTGPVSSRDPNYETLARVNDQIFLNK</sequence>
<feature type="transmembrane region" description="Helical" evidence="1">
    <location>
        <begin position="42"/>
        <end position="63"/>
    </location>
</feature>
<dbReference type="InterPro" id="IPR055514">
    <property type="entry name" value="DUF7087"/>
</dbReference>
<evidence type="ECO:0000259" key="2">
    <source>
        <dbReference type="Pfam" id="PF23346"/>
    </source>
</evidence>
<organism evidence="3 4">
    <name type="scientific">Caenorhabditis auriculariae</name>
    <dbReference type="NCBI Taxonomy" id="2777116"/>
    <lineage>
        <taxon>Eukaryota</taxon>
        <taxon>Metazoa</taxon>
        <taxon>Ecdysozoa</taxon>
        <taxon>Nematoda</taxon>
        <taxon>Chromadorea</taxon>
        <taxon>Rhabditida</taxon>
        <taxon>Rhabditina</taxon>
        <taxon>Rhabditomorpha</taxon>
        <taxon>Rhabditoidea</taxon>
        <taxon>Rhabditidae</taxon>
        <taxon>Peloderinae</taxon>
        <taxon>Caenorhabditis</taxon>
    </lineage>
</organism>
<keyword evidence="1" id="KW-1133">Transmembrane helix</keyword>
<feature type="transmembrane region" description="Helical" evidence="1">
    <location>
        <begin position="12"/>
        <end position="30"/>
    </location>
</feature>
<dbReference type="AlphaFoldDB" id="A0A8S1HMK1"/>
<keyword evidence="1" id="KW-0812">Transmembrane</keyword>
<dbReference type="OrthoDB" id="5813840at2759"/>
<dbReference type="Proteomes" id="UP000835052">
    <property type="component" value="Unassembled WGS sequence"/>
</dbReference>
<proteinExistence type="predicted"/>
<keyword evidence="4" id="KW-1185">Reference proteome</keyword>
<keyword evidence="1" id="KW-0472">Membrane</keyword>
<comment type="caution">
    <text evidence="3">The sequence shown here is derived from an EMBL/GenBank/DDBJ whole genome shotgun (WGS) entry which is preliminary data.</text>
</comment>
<dbReference type="PANTHER" id="PTHR36940:SF3">
    <property type="entry name" value="PROTEIN CBG23643"/>
    <property type="match status" value="1"/>
</dbReference>
<dbReference type="Pfam" id="PF23346">
    <property type="entry name" value="DUF7087"/>
    <property type="match status" value="1"/>
</dbReference>
<reference evidence="3" key="1">
    <citation type="submission" date="2020-10" db="EMBL/GenBank/DDBJ databases">
        <authorList>
            <person name="Kikuchi T."/>
        </authorList>
    </citation>
    <scope>NUCLEOTIDE SEQUENCE</scope>
    <source>
        <strain evidence="3">NKZ352</strain>
    </source>
</reference>